<proteinExistence type="predicted"/>
<accession>A0A8T0QBV3</accession>
<dbReference type="PANTHER" id="PTHR34950:SF7">
    <property type="match status" value="1"/>
</dbReference>
<feature type="compositionally biased region" description="Basic and acidic residues" evidence="1">
    <location>
        <begin position="144"/>
        <end position="155"/>
    </location>
</feature>
<feature type="region of interest" description="Disordered" evidence="1">
    <location>
        <begin position="109"/>
        <end position="180"/>
    </location>
</feature>
<evidence type="ECO:0000313" key="2">
    <source>
        <dbReference type="EMBL" id="KAG2572547.1"/>
    </source>
</evidence>
<dbReference type="EMBL" id="CM029049">
    <property type="protein sequence ID" value="KAG2572547.1"/>
    <property type="molecule type" value="Genomic_DNA"/>
</dbReference>
<dbReference type="Proteomes" id="UP000823388">
    <property type="component" value="Chromosome 7K"/>
</dbReference>
<sequence length="180" mass="18653">MASHQPLHCSAAKEAVKTTQATRQFTCLGYQASPLSLYIHTALAVLPHSSVRLTQWTQERIKEAKKRNKNLQPLLFGPLGKLKPGQSKKMASMIGGDFAEAYVRKNASKEEERRAEANAVAAADGGSAAQGEKKGSGGASGKKTAAEEAGGKGDRGGLFGLISKKVHPKAGGPGAGAASS</sequence>
<name>A0A8T0QBV3_PANVG</name>
<keyword evidence="3" id="KW-1185">Reference proteome</keyword>
<feature type="compositionally biased region" description="Low complexity" evidence="1">
    <location>
        <begin position="117"/>
        <end position="130"/>
    </location>
</feature>
<protein>
    <submittedName>
        <fullName evidence="2">Uncharacterized protein</fullName>
    </submittedName>
</protein>
<comment type="caution">
    <text evidence="2">The sequence shown here is derived from an EMBL/GenBank/DDBJ whole genome shotgun (WGS) entry which is preliminary data.</text>
</comment>
<gene>
    <name evidence="2" type="ORF">PVAP13_7KG185955</name>
</gene>
<reference evidence="2" key="1">
    <citation type="submission" date="2020-05" db="EMBL/GenBank/DDBJ databases">
        <title>WGS assembly of Panicum virgatum.</title>
        <authorList>
            <person name="Lovell J.T."/>
            <person name="Jenkins J."/>
            <person name="Shu S."/>
            <person name="Juenger T.E."/>
            <person name="Schmutz J."/>
        </authorList>
    </citation>
    <scope>NUCLEOTIDE SEQUENCE</scope>
    <source>
        <strain evidence="2">AP13</strain>
    </source>
</reference>
<dbReference type="PANTHER" id="PTHR34950">
    <property type="entry name" value="OS04G0457400 PROTEIN"/>
    <property type="match status" value="1"/>
</dbReference>
<evidence type="ECO:0000256" key="1">
    <source>
        <dbReference type="SAM" id="MobiDB-lite"/>
    </source>
</evidence>
<dbReference type="AlphaFoldDB" id="A0A8T0QBV3"/>
<feature type="compositionally biased region" description="Gly residues" evidence="1">
    <location>
        <begin position="171"/>
        <end position="180"/>
    </location>
</feature>
<organism evidence="2 3">
    <name type="scientific">Panicum virgatum</name>
    <name type="common">Blackwell switchgrass</name>
    <dbReference type="NCBI Taxonomy" id="38727"/>
    <lineage>
        <taxon>Eukaryota</taxon>
        <taxon>Viridiplantae</taxon>
        <taxon>Streptophyta</taxon>
        <taxon>Embryophyta</taxon>
        <taxon>Tracheophyta</taxon>
        <taxon>Spermatophyta</taxon>
        <taxon>Magnoliopsida</taxon>
        <taxon>Liliopsida</taxon>
        <taxon>Poales</taxon>
        <taxon>Poaceae</taxon>
        <taxon>PACMAD clade</taxon>
        <taxon>Panicoideae</taxon>
        <taxon>Panicodae</taxon>
        <taxon>Paniceae</taxon>
        <taxon>Panicinae</taxon>
        <taxon>Panicum</taxon>
        <taxon>Panicum sect. Hiantes</taxon>
    </lineage>
</organism>
<evidence type="ECO:0000313" key="3">
    <source>
        <dbReference type="Proteomes" id="UP000823388"/>
    </source>
</evidence>